<dbReference type="InterPro" id="IPR036388">
    <property type="entry name" value="WH-like_DNA-bd_sf"/>
</dbReference>
<evidence type="ECO:0008006" key="3">
    <source>
        <dbReference type="Google" id="ProtNLM"/>
    </source>
</evidence>
<accession>A0A3P7IRR3</accession>
<dbReference type="OrthoDB" id="5819212at2759"/>
<keyword evidence="2" id="KW-1185">Reference proteome</keyword>
<protein>
    <recommendedName>
        <fullName evidence="3">Anaphase-promoting complex subunit 2 C-terminal domain-containing protein</fullName>
    </recommendedName>
</protein>
<name>A0A3P7IRR3_STRVU</name>
<gene>
    <name evidence="1" type="ORF">SVUK_LOCUS5541</name>
</gene>
<dbReference type="EMBL" id="UYYB01016525">
    <property type="protein sequence ID" value="VDM70543.1"/>
    <property type="molecule type" value="Genomic_DNA"/>
</dbReference>
<proteinExistence type="predicted"/>
<dbReference type="Proteomes" id="UP000270094">
    <property type="component" value="Unassembled WGS sequence"/>
</dbReference>
<reference evidence="1 2" key="1">
    <citation type="submission" date="2018-11" db="EMBL/GenBank/DDBJ databases">
        <authorList>
            <consortium name="Pathogen Informatics"/>
        </authorList>
    </citation>
    <scope>NUCLEOTIDE SEQUENCE [LARGE SCALE GENOMIC DNA]</scope>
</reference>
<organism evidence="1 2">
    <name type="scientific">Strongylus vulgaris</name>
    <name type="common">Blood worm</name>
    <dbReference type="NCBI Taxonomy" id="40348"/>
    <lineage>
        <taxon>Eukaryota</taxon>
        <taxon>Metazoa</taxon>
        <taxon>Ecdysozoa</taxon>
        <taxon>Nematoda</taxon>
        <taxon>Chromadorea</taxon>
        <taxon>Rhabditida</taxon>
        <taxon>Rhabditina</taxon>
        <taxon>Rhabditomorpha</taxon>
        <taxon>Strongyloidea</taxon>
        <taxon>Strongylidae</taxon>
        <taxon>Strongylus</taxon>
    </lineage>
</organism>
<dbReference type="AlphaFoldDB" id="A0A3P7IRR3"/>
<dbReference type="Gene3D" id="1.10.10.10">
    <property type="entry name" value="Winged helix-like DNA-binding domain superfamily/Winged helix DNA-binding domain"/>
    <property type="match status" value="1"/>
</dbReference>
<evidence type="ECO:0000313" key="2">
    <source>
        <dbReference type="Proteomes" id="UP000270094"/>
    </source>
</evidence>
<evidence type="ECO:0000313" key="1">
    <source>
        <dbReference type="EMBL" id="VDM70543.1"/>
    </source>
</evidence>
<sequence>MQRIYRMFSSPSTQGPSLETVTAFLMRKVKLGLLTYNNGFFRVVKECTSKGNER</sequence>